<dbReference type="CDD" id="cd03213">
    <property type="entry name" value="ABCG_EPDR"/>
    <property type="match status" value="1"/>
</dbReference>
<dbReference type="PROSITE" id="PS50893">
    <property type="entry name" value="ABC_TRANSPORTER_2"/>
    <property type="match status" value="1"/>
</dbReference>
<dbReference type="PANTHER" id="PTHR48041:SF22">
    <property type="entry name" value="ABC TRANSPORTER G FAMILY MEMBER 9"/>
    <property type="match status" value="1"/>
</dbReference>
<evidence type="ECO:0000313" key="13">
    <source>
        <dbReference type="Proteomes" id="UP001154282"/>
    </source>
</evidence>
<dbReference type="Pfam" id="PF19055">
    <property type="entry name" value="ABC2_membrane_7"/>
    <property type="match status" value="1"/>
</dbReference>
<dbReference type="GO" id="GO:0140359">
    <property type="term" value="F:ABC-type transporter activity"/>
    <property type="evidence" value="ECO:0007669"/>
    <property type="project" value="InterPro"/>
</dbReference>
<dbReference type="SUPFAM" id="SSF52540">
    <property type="entry name" value="P-loop containing nucleoside triphosphate hydrolases"/>
    <property type="match status" value="1"/>
</dbReference>
<dbReference type="EMBL" id="CAMGYJ010000009">
    <property type="protein sequence ID" value="CAI0476568.1"/>
    <property type="molecule type" value="Genomic_DNA"/>
</dbReference>
<dbReference type="SMART" id="SM00382">
    <property type="entry name" value="AAA"/>
    <property type="match status" value="1"/>
</dbReference>
<evidence type="ECO:0000256" key="6">
    <source>
        <dbReference type="ARBA" id="ARBA00022840"/>
    </source>
</evidence>
<evidence type="ECO:0000256" key="4">
    <source>
        <dbReference type="ARBA" id="ARBA00022692"/>
    </source>
</evidence>
<feature type="region of interest" description="Disordered" evidence="9">
    <location>
        <begin position="1"/>
        <end position="24"/>
    </location>
</feature>
<dbReference type="Pfam" id="PF00005">
    <property type="entry name" value="ABC_tran"/>
    <property type="match status" value="1"/>
</dbReference>
<evidence type="ECO:0000256" key="3">
    <source>
        <dbReference type="ARBA" id="ARBA00022448"/>
    </source>
</evidence>
<dbReference type="InterPro" id="IPR043926">
    <property type="entry name" value="ABCG_dom"/>
</dbReference>
<evidence type="ECO:0000313" key="12">
    <source>
        <dbReference type="EMBL" id="CAI0476568.1"/>
    </source>
</evidence>
<feature type="transmembrane region" description="Helical" evidence="10">
    <location>
        <begin position="495"/>
        <end position="517"/>
    </location>
</feature>
<evidence type="ECO:0000256" key="9">
    <source>
        <dbReference type="SAM" id="MobiDB-lite"/>
    </source>
</evidence>
<dbReference type="GO" id="GO:0005886">
    <property type="term" value="C:plasma membrane"/>
    <property type="evidence" value="ECO:0007669"/>
    <property type="project" value="TreeGrafter"/>
</dbReference>
<dbReference type="InterPro" id="IPR027417">
    <property type="entry name" value="P-loop_NTPase"/>
</dbReference>
<evidence type="ECO:0000256" key="2">
    <source>
        <dbReference type="ARBA" id="ARBA00005814"/>
    </source>
</evidence>
<feature type="transmembrane region" description="Helical" evidence="10">
    <location>
        <begin position="524"/>
        <end position="542"/>
    </location>
</feature>
<dbReference type="Gene3D" id="3.40.50.300">
    <property type="entry name" value="P-loop containing nucleotide triphosphate hydrolases"/>
    <property type="match status" value="1"/>
</dbReference>
<dbReference type="GO" id="GO:0005524">
    <property type="term" value="F:ATP binding"/>
    <property type="evidence" value="ECO:0007669"/>
    <property type="project" value="UniProtKB-KW"/>
</dbReference>
<evidence type="ECO:0000256" key="5">
    <source>
        <dbReference type="ARBA" id="ARBA00022741"/>
    </source>
</evidence>
<dbReference type="InterPro" id="IPR003439">
    <property type="entry name" value="ABC_transporter-like_ATP-bd"/>
</dbReference>
<dbReference type="GO" id="GO:0016887">
    <property type="term" value="F:ATP hydrolysis activity"/>
    <property type="evidence" value="ECO:0007669"/>
    <property type="project" value="InterPro"/>
</dbReference>
<sequence length="630" mass="69137">MAQQPEEIGIDAESQAPPPPQPQVFSSVFMDANRNVTLKFEDVVYKVKLPKPKSSSSPSEKVILKGVTGIVRPGEMLAMLGPSGSGKTTLLSALGGKLRSGEGKLDGAITYNGKPLSSSMRRTTGFVTQDDVLYPHLTVTETLVYTALLRLPKSLTRAEKVGQAEAVIGQLGLDKCKDGIIGGEELRGVSGGERKRVSIGQEMLVNPSLLFLDEPTSGLDSTTAHRIVSTVWEMAGKGGRTVVMTIHQPSSKLFYMFDKVLLLSEGNPLYFGRGGDVMEYFHKLGFVPRVPMNPSDFLLDLANGVSPESKDDPVKVKEELVSAYVATLAEKLQAELQVQETTRAGGDYRTQQHSSAGWPTTWWQQFAILISRGLRERKYESFSAHKILQILALAILSGLFWWQSDVSHLQDQVGFLFFFSAFWIAYPLSDAIFTCPQERRMLMKERSCGMYKLSSYFMARMVGDLAMTLVLPMAFVIITYWMVGLKHTPGRFFHTLAVLLYSVLAASGMGLAIGALVKDTKNAVLLGSVIAIASQLASGFYVQQLPPFIGWTKYITIGQHSFKLLLASQFTDHDMYPCGNGNTCRVGDYPAISSVGLDGQPLSMVALFIMIVGYRVIAYLSIMKIGEVNK</sequence>
<feature type="transmembrane region" description="Helical" evidence="10">
    <location>
        <begin position="415"/>
        <end position="436"/>
    </location>
</feature>
<comment type="similarity">
    <text evidence="2">Belongs to the ABC transporter superfamily. ABCG family. Eye pigment precursor importer (TC 3.A.1.204) subfamily.</text>
</comment>
<keyword evidence="13" id="KW-1185">Reference proteome</keyword>
<keyword evidence="8 10" id="KW-0472">Membrane</keyword>
<keyword evidence="4 10" id="KW-0812">Transmembrane</keyword>
<keyword evidence="3" id="KW-0813">Transport</keyword>
<keyword evidence="6" id="KW-0067">ATP-binding</keyword>
<comment type="caution">
    <text evidence="12">The sequence shown here is derived from an EMBL/GenBank/DDBJ whole genome shotgun (WGS) entry which is preliminary data.</text>
</comment>
<reference evidence="12" key="1">
    <citation type="submission" date="2022-08" db="EMBL/GenBank/DDBJ databases">
        <authorList>
            <person name="Gutierrez-Valencia J."/>
        </authorList>
    </citation>
    <scope>NUCLEOTIDE SEQUENCE</scope>
</reference>
<dbReference type="PROSITE" id="PS00211">
    <property type="entry name" value="ABC_TRANSPORTER_1"/>
    <property type="match status" value="1"/>
</dbReference>
<feature type="domain" description="ABC transporter" evidence="11">
    <location>
        <begin position="38"/>
        <end position="290"/>
    </location>
</feature>
<dbReference type="InterPro" id="IPR003593">
    <property type="entry name" value="AAA+_ATPase"/>
</dbReference>
<keyword evidence="7 10" id="KW-1133">Transmembrane helix</keyword>
<gene>
    <name evidence="12" type="ORF">LITE_LOCUS40838</name>
</gene>
<dbReference type="FunFam" id="3.40.50.300:FF:000337">
    <property type="entry name" value="ABC transporter G family member 22"/>
    <property type="match status" value="1"/>
</dbReference>
<feature type="transmembrane region" description="Helical" evidence="10">
    <location>
        <begin position="387"/>
        <end position="403"/>
    </location>
</feature>
<dbReference type="Pfam" id="PF01061">
    <property type="entry name" value="ABC2_membrane"/>
    <property type="match status" value="1"/>
</dbReference>
<comment type="subcellular location">
    <subcellularLocation>
        <location evidence="1">Membrane</location>
        <topology evidence="1">Multi-pass membrane protein</topology>
    </subcellularLocation>
</comment>
<protein>
    <recommendedName>
        <fullName evidence="11">ABC transporter domain-containing protein</fullName>
    </recommendedName>
</protein>
<evidence type="ECO:0000259" key="11">
    <source>
        <dbReference type="PROSITE" id="PS50893"/>
    </source>
</evidence>
<evidence type="ECO:0000256" key="10">
    <source>
        <dbReference type="SAM" id="Phobius"/>
    </source>
</evidence>
<dbReference type="InterPro" id="IPR050352">
    <property type="entry name" value="ABCG_transporters"/>
</dbReference>
<proteinExistence type="inferred from homology"/>
<evidence type="ECO:0000256" key="1">
    <source>
        <dbReference type="ARBA" id="ARBA00004141"/>
    </source>
</evidence>
<organism evidence="12 13">
    <name type="scientific">Linum tenue</name>
    <dbReference type="NCBI Taxonomy" id="586396"/>
    <lineage>
        <taxon>Eukaryota</taxon>
        <taxon>Viridiplantae</taxon>
        <taxon>Streptophyta</taxon>
        <taxon>Embryophyta</taxon>
        <taxon>Tracheophyta</taxon>
        <taxon>Spermatophyta</taxon>
        <taxon>Magnoliopsida</taxon>
        <taxon>eudicotyledons</taxon>
        <taxon>Gunneridae</taxon>
        <taxon>Pentapetalae</taxon>
        <taxon>rosids</taxon>
        <taxon>fabids</taxon>
        <taxon>Malpighiales</taxon>
        <taxon>Linaceae</taxon>
        <taxon>Linum</taxon>
    </lineage>
</organism>
<accession>A0AAV0Q046</accession>
<dbReference type="AlphaFoldDB" id="A0AAV0Q046"/>
<dbReference type="InterPro" id="IPR013525">
    <property type="entry name" value="ABC2_TM"/>
</dbReference>
<dbReference type="InterPro" id="IPR017871">
    <property type="entry name" value="ABC_transporter-like_CS"/>
</dbReference>
<evidence type="ECO:0000256" key="8">
    <source>
        <dbReference type="ARBA" id="ARBA00023136"/>
    </source>
</evidence>
<feature type="transmembrane region" description="Helical" evidence="10">
    <location>
        <begin position="602"/>
        <end position="622"/>
    </location>
</feature>
<dbReference type="PANTHER" id="PTHR48041">
    <property type="entry name" value="ABC TRANSPORTER G FAMILY MEMBER 28"/>
    <property type="match status" value="1"/>
</dbReference>
<keyword evidence="5" id="KW-0547">Nucleotide-binding</keyword>
<name>A0AAV0Q046_9ROSI</name>
<feature type="transmembrane region" description="Helical" evidence="10">
    <location>
        <begin position="457"/>
        <end position="483"/>
    </location>
</feature>
<dbReference type="Proteomes" id="UP001154282">
    <property type="component" value="Unassembled WGS sequence"/>
</dbReference>
<evidence type="ECO:0000256" key="7">
    <source>
        <dbReference type="ARBA" id="ARBA00022989"/>
    </source>
</evidence>